<accession>A0ABP9Q5A0</accession>
<sequence>MPTISVISAVHAGARDYLADAYESLVKQELPDGWSWEWCLQEDGDTGLAERVLPPDERVLIGHGLPGRAAVARTMALTRATGTVLRTFDADDVLLPGALARDIAALGTAAWCTSAALDLLPDGTTVPGPYDPPDGPVEPGRFLAEQREDRLSVLAATFAAHTALVRALGGWPALTGAETIGLLLAAEAVAPGVFIAEPSTLYRTHSTQTTASGRYWRAEESATRLDAVLARAEALRETGWRWRPARYS</sequence>
<name>A0ABP9Q5A0_9PSEU</name>
<reference evidence="2" key="1">
    <citation type="journal article" date="2019" name="Int. J. Syst. Evol. Microbiol.">
        <title>The Global Catalogue of Microorganisms (GCM) 10K type strain sequencing project: providing services to taxonomists for standard genome sequencing and annotation.</title>
        <authorList>
            <consortium name="The Broad Institute Genomics Platform"/>
            <consortium name="The Broad Institute Genome Sequencing Center for Infectious Disease"/>
            <person name="Wu L."/>
            <person name="Ma J."/>
        </authorList>
    </citation>
    <scope>NUCLEOTIDE SEQUENCE [LARGE SCALE GENOMIC DNA]</scope>
    <source>
        <strain evidence="2">JCM 18054</strain>
    </source>
</reference>
<evidence type="ECO:0000313" key="1">
    <source>
        <dbReference type="EMBL" id="GAA5156931.1"/>
    </source>
</evidence>
<evidence type="ECO:0000313" key="2">
    <source>
        <dbReference type="Proteomes" id="UP001500192"/>
    </source>
</evidence>
<comment type="caution">
    <text evidence="1">The sequence shown here is derived from an EMBL/GenBank/DDBJ whole genome shotgun (WGS) entry which is preliminary data.</text>
</comment>
<dbReference type="SUPFAM" id="SSF53448">
    <property type="entry name" value="Nucleotide-diphospho-sugar transferases"/>
    <property type="match status" value="1"/>
</dbReference>
<dbReference type="InterPro" id="IPR029044">
    <property type="entry name" value="Nucleotide-diphossugar_trans"/>
</dbReference>
<proteinExistence type="predicted"/>
<keyword evidence="2" id="KW-1185">Reference proteome</keyword>
<dbReference type="Gene3D" id="3.90.550.10">
    <property type="entry name" value="Spore Coat Polysaccharide Biosynthesis Protein SpsA, Chain A"/>
    <property type="match status" value="1"/>
</dbReference>
<protein>
    <submittedName>
        <fullName evidence="1">Glycosyltransferase family 2 protein</fullName>
    </submittedName>
</protein>
<dbReference type="Proteomes" id="UP001500192">
    <property type="component" value="Unassembled WGS sequence"/>
</dbReference>
<gene>
    <name evidence="1" type="ORF">GCM10023214_15530</name>
</gene>
<dbReference type="RefSeq" id="WP_346053113.1">
    <property type="nucleotide sequence ID" value="NZ_BAABIB010000041.1"/>
</dbReference>
<dbReference type="EMBL" id="BAABIB010000041">
    <property type="protein sequence ID" value="GAA5156931.1"/>
    <property type="molecule type" value="Genomic_DNA"/>
</dbReference>
<organism evidence="1 2">
    <name type="scientific">Amycolatopsis dongchuanensis</name>
    <dbReference type="NCBI Taxonomy" id="1070866"/>
    <lineage>
        <taxon>Bacteria</taxon>
        <taxon>Bacillati</taxon>
        <taxon>Actinomycetota</taxon>
        <taxon>Actinomycetes</taxon>
        <taxon>Pseudonocardiales</taxon>
        <taxon>Pseudonocardiaceae</taxon>
        <taxon>Amycolatopsis</taxon>
    </lineage>
</organism>